<keyword evidence="2" id="KW-1185">Reference proteome</keyword>
<dbReference type="AlphaFoldDB" id="A0A1L3LNH6"/>
<reference evidence="1 2" key="1">
    <citation type="submission" date="2015-10" db="EMBL/GenBank/DDBJ databases">
        <title>Genomic differences between typical nodule nitrogen-fixing rhizobial strains and those coming from bean seeds.</title>
        <authorList>
            <person name="Peralta H."/>
            <person name="Aguilar-Vera A."/>
            <person name="Diaz R."/>
            <person name="Mora Y."/>
            <person name="Martinez-Batallar G."/>
            <person name="Salazar E."/>
            <person name="Vargas-Lagunas C."/>
            <person name="Encarnacion S."/>
            <person name="Girard L."/>
            <person name="Mora J."/>
        </authorList>
    </citation>
    <scope>NUCLEOTIDE SEQUENCE [LARGE SCALE GENOMIC DNA]</scope>
    <source>
        <strain evidence="1 2">CFNEI 73</strain>
    </source>
</reference>
<accession>A0A1L3LNH6</accession>
<dbReference type="STRING" id="194963.SAMCFNEI73_Ch2315"/>
<dbReference type="KEGG" id="same:SAMCFNEI73_Ch2315"/>
<organism evidence="1 2">
    <name type="scientific">Sinorhizobium americanum</name>
    <dbReference type="NCBI Taxonomy" id="194963"/>
    <lineage>
        <taxon>Bacteria</taxon>
        <taxon>Pseudomonadati</taxon>
        <taxon>Pseudomonadota</taxon>
        <taxon>Alphaproteobacteria</taxon>
        <taxon>Hyphomicrobiales</taxon>
        <taxon>Rhizobiaceae</taxon>
        <taxon>Sinorhizobium/Ensifer group</taxon>
        <taxon>Sinorhizobium</taxon>
    </lineage>
</organism>
<sequence length="53" mass="5938">MRKNFHQRFGGNCQVVIGRVREETGDDNSPASFFRHEQNENFAILTEAAAQGG</sequence>
<evidence type="ECO:0000313" key="2">
    <source>
        <dbReference type="Proteomes" id="UP000182306"/>
    </source>
</evidence>
<protein>
    <submittedName>
        <fullName evidence="1">Uncharacterized protein</fullName>
    </submittedName>
</protein>
<gene>
    <name evidence="1" type="ORF">SAMCFNEI73_Ch2315</name>
</gene>
<evidence type="ECO:0000313" key="1">
    <source>
        <dbReference type="EMBL" id="APG91596.1"/>
    </source>
</evidence>
<dbReference type="Proteomes" id="UP000182306">
    <property type="component" value="Chromosome"/>
</dbReference>
<dbReference type="EMBL" id="CP013107">
    <property type="protein sequence ID" value="APG91596.1"/>
    <property type="molecule type" value="Genomic_DNA"/>
</dbReference>
<proteinExistence type="predicted"/>
<name>A0A1L3LNH6_9HYPH</name>